<evidence type="ECO:0000313" key="3">
    <source>
        <dbReference type="Proteomes" id="UP001595758"/>
    </source>
</evidence>
<keyword evidence="1" id="KW-0472">Membrane</keyword>
<name>A0ABV8CDA9_9GAMM</name>
<sequence>MSRLFLCETVINMSYISTKLNEKPGMERTEVKKYIVLLWLLSGSLFAAGMMTKVINLHYQQAQTVIQLVQPLLQPGEQITGNGQTLVVKVSPETLTQIRLVLNKIDVPPVTFRVTVYQGDPNFLRNQNSIGLNISTQSRARLKRYQSVTVLNGESAFISSGDDQPLVSTVGVGLWTGVGYQRRQVQNGLLVEPVLQGQQVKLVIRRIREQTSPVNNQVIQQQQVDTTIMAPLNEWVNLAAAEGPPAGANTQMVIHAGNSFARYSNVYIKVEIIGR</sequence>
<protein>
    <submittedName>
        <fullName evidence="2">Type II/III secretion system protein</fullName>
    </submittedName>
</protein>
<keyword evidence="3" id="KW-1185">Reference proteome</keyword>
<evidence type="ECO:0000313" key="2">
    <source>
        <dbReference type="EMBL" id="MFC3908015.1"/>
    </source>
</evidence>
<keyword evidence="1" id="KW-1133">Transmembrane helix</keyword>
<dbReference type="Proteomes" id="UP001595758">
    <property type="component" value="Unassembled WGS sequence"/>
</dbReference>
<proteinExistence type="predicted"/>
<organism evidence="2 3">
    <name type="scientific">Legionella dresdenensis</name>
    <dbReference type="NCBI Taxonomy" id="450200"/>
    <lineage>
        <taxon>Bacteria</taxon>
        <taxon>Pseudomonadati</taxon>
        <taxon>Pseudomonadota</taxon>
        <taxon>Gammaproteobacteria</taxon>
        <taxon>Legionellales</taxon>
        <taxon>Legionellaceae</taxon>
        <taxon>Legionella</taxon>
    </lineage>
</organism>
<gene>
    <name evidence="2" type="ORF">ACFORL_02820</name>
</gene>
<comment type="caution">
    <text evidence="2">The sequence shown here is derived from an EMBL/GenBank/DDBJ whole genome shotgun (WGS) entry which is preliminary data.</text>
</comment>
<keyword evidence="1" id="KW-0812">Transmembrane</keyword>
<dbReference type="EMBL" id="JBHSAB010000002">
    <property type="protein sequence ID" value="MFC3908015.1"/>
    <property type="molecule type" value="Genomic_DNA"/>
</dbReference>
<reference evidence="3" key="1">
    <citation type="journal article" date="2019" name="Int. J. Syst. Evol. Microbiol.">
        <title>The Global Catalogue of Microorganisms (GCM) 10K type strain sequencing project: providing services to taxonomists for standard genome sequencing and annotation.</title>
        <authorList>
            <consortium name="The Broad Institute Genomics Platform"/>
            <consortium name="The Broad Institute Genome Sequencing Center for Infectious Disease"/>
            <person name="Wu L."/>
            <person name="Ma J."/>
        </authorList>
    </citation>
    <scope>NUCLEOTIDE SEQUENCE [LARGE SCALE GENOMIC DNA]</scope>
    <source>
        <strain evidence="3">CCUG 59858</strain>
    </source>
</reference>
<feature type="transmembrane region" description="Helical" evidence="1">
    <location>
        <begin position="34"/>
        <end position="51"/>
    </location>
</feature>
<dbReference type="RefSeq" id="WP_382340920.1">
    <property type="nucleotide sequence ID" value="NZ_JBHSAB010000002.1"/>
</dbReference>
<accession>A0ABV8CDA9</accession>
<evidence type="ECO:0000256" key="1">
    <source>
        <dbReference type="SAM" id="Phobius"/>
    </source>
</evidence>